<reference evidence="19 20" key="1">
    <citation type="journal article" date="2009" name="Nature">
        <title>Evolution of pathogenicity and sexual reproduction in eight Candida genomes.</title>
        <authorList>
            <person name="Butler G."/>
            <person name="Rasmussen M.D."/>
            <person name="Lin M.F."/>
            <person name="Santos M.A."/>
            <person name="Sakthikumar S."/>
            <person name="Munro C.A."/>
            <person name="Rheinbay E."/>
            <person name="Grabherr M."/>
            <person name="Forche A."/>
            <person name="Reedy J.L."/>
            <person name="Agrafioti I."/>
            <person name="Arnaud M.B."/>
            <person name="Bates S."/>
            <person name="Brown A.J."/>
            <person name="Brunke S."/>
            <person name="Costanzo M.C."/>
            <person name="Fitzpatrick D.A."/>
            <person name="de Groot P.W."/>
            <person name="Harris D."/>
            <person name="Hoyer L.L."/>
            <person name="Hube B."/>
            <person name="Klis F.M."/>
            <person name="Kodira C."/>
            <person name="Lennard N."/>
            <person name="Logue M.E."/>
            <person name="Martin R."/>
            <person name="Neiman A.M."/>
            <person name="Nikolaou E."/>
            <person name="Quail M.A."/>
            <person name="Quinn J."/>
            <person name="Santos M.C."/>
            <person name="Schmitzberger F.F."/>
            <person name="Sherlock G."/>
            <person name="Shah P."/>
            <person name="Silverstein K.A."/>
            <person name="Skrzypek M.S."/>
            <person name="Soll D."/>
            <person name="Staggs R."/>
            <person name="Stansfield I."/>
            <person name="Stumpf M.P."/>
            <person name="Sudbery P.E."/>
            <person name="Srikantha T."/>
            <person name="Zeng Q."/>
            <person name="Berman J."/>
            <person name="Berriman M."/>
            <person name="Heitman J."/>
            <person name="Gow N.A."/>
            <person name="Lorenz M.C."/>
            <person name="Birren B.W."/>
            <person name="Kellis M."/>
            <person name="Cuomo C.A."/>
        </authorList>
    </citation>
    <scope>NUCLEOTIDE SEQUENCE [LARGE SCALE GENOMIC DNA]</scope>
    <source>
        <strain evidence="20">ATCC MYA-3404 / T1</strain>
    </source>
</reference>
<keyword evidence="13 16" id="KW-0472">Membrane</keyword>
<dbReference type="GO" id="GO:0015677">
    <property type="term" value="P:copper ion import"/>
    <property type="evidence" value="ECO:0007669"/>
    <property type="project" value="TreeGrafter"/>
</dbReference>
<dbReference type="InterPro" id="IPR039261">
    <property type="entry name" value="FNR_nucleotide-bd"/>
</dbReference>
<sequence>MKLIFYSFLLFISSTFALQTLPDFIGKTYQSYGHSRSVYACRMHIHKTVKACSVVDIQDYGCMCTNKDAINTFIQCYAYFQQNSTDAINFFVNYCEAFGNTTSDIDQITDAYENYINTGSYSVIPPIVGTNNTYASLTGTPRNQTEYSQYAYGLEASIDQFLTNWQNSLYYGMAMSSYWGFVLLIGAVSNWCQYLLPGLMTDLTGPISNWWRKHITLPATFGTKKAQEYTFLFKFLKGYMPTRMESIFTSGFCLVVIIVLSINTYYSVGNEVIFTNYVAQLRYLANRTGINSTILMPFLVLFAGRNNVLQWITRWNYGVFMMFHRFIGRMIFLFVVLHAVTFSIALGVDYYPLMTLPFMIWGTVSTVAGGIIMVQATLYLRRKWYETFLVLHILMALLFIIGGWVHINYLGYQWWVFVSIALWGIDRIIRLIRIFKFGFPEADITVMADETLKIKIPRPDSWKPIPGGHIFIHFLTPALFIQSHPFTFSTSVEQENTIVLYTKVKQGVTRHLYNMFVNQPGRNGKIKVAVEGPYGECCAAGKSQTAVFIAGGNGVPGMFAEIYDLAKRCTPDSNKILKFYWTIREYRSVHWLYEELNELRRFSNVEITIFVTKPESNTYIEELRTRILPGKFPSVDDFDGATTSSCFEKYNYADDDKSTINVLSTELGGTRMDPEDIKDAIKVQLPHVYFREGRPKIKDIITEEIEDAPGTIAFVTCGHPAMVDDIRAEVIKHVGQHSNKRIDFYEQLIGWA</sequence>
<dbReference type="AlphaFoldDB" id="C5M3M2"/>
<dbReference type="PANTHER" id="PTHR32361">
    <property type="entry name" value="FERRIC/CUPRIC REDUCTASE TRANSMEMBRANE COMPONENT"/>
    <property type="match status" value="1"/>
</dbReference>
<evidence type="ECO:0000313" key="20">
    <source>
        <dbReference type="Proteomes" id="UP000002037"/>
    </source>
</evidence>
<evidence type="ECO:0000256" key="16">
    <source>
        <dbReference type="SAM" id="Phobius"/>
    </source>
</evidence>
<evidence type="ECO:0000256" key="8">
    <source>
        <dbReference type="ARBA" id="ARBA00022827"/>
    </source>
</evidence>
<dbReference type="GO" id="GO:0006879">
    <property type="term" value="P:intracellular iron ion homeostasis"/>
    <property type="evidence" value="ECO:0007669"/>
    <property type="project" value="TreeGrafter"/>
</dbReference>
<comment type="catalytic activity">
    <reaction evidence="15">
        <text>2 a Fe(II)-siderophore + NADP(+) + H(+) = 2 a Fe(III)-siderophore + NADPH</text>
        <dbReference type="Rhea" id="RHEA:28795"/>
        <dbReference type="Rhea" id="RHEA-COMP:11342"/>
        <dbReference type="Rhea" id="RHEA-COMP:11344"/>
        <dbReference type="ChEBI" id="CHEBI:15378"/>
        <dbReference type="ChEBI" id="CHEBI:29033"/>
        <dbReference type="ChEBI" id="CHEBI:29034"/>
        <dbReference type="ChEBI" id="CHEBI:57783"/>
        <dbReference type="ChEBI" id="CHEBI:58349"/>
        <dbReference type="EC" id="1.16.1.9"/>
    </reaction>
</comment>
<feature type="signal peptide" evidence="17">
    <location>
        <begin position="1"/>
        <end position="17"/>
    </location>
</feature>
<keyword evidence="17" id="KW-0732">Signal</keyword>
<dbReference type="Proteomes" id="UP000002037">
    <property type="component" value="Unassembled WGS sequence"/>
</dbReference>
<feature type="transmembrane region" description="Helical" evidence="16">
    <location>
        <begin position="387"/>
        <end position="406"/>
    </location>
</feature>
<evidence type="ECO:0000256" key="9">
    <source>
        <dbReference type="ARBA" id="ARBA00022982"/>
    </source>
</evidence>
<dbReference type="InterPro" id="IPR013130">
    <property type="entry name" value="Fe3_Rdtase_TM_dom"/>
</dbReference>
<dbReference type="InterPro" id="IPR013112">
    <property type="entry name" value="FAD-bd_8"/>
</dbReference>
<feature type="transmembrane region" description="Helical" evidence="16">
    <location>
        <begin position="326"/>
        <end position="346"/>
    </location>
</feature>
<evidence type="ECO:0000256" key="12">
    <source>
        <dbReference type="ARBA" id="ARBA00023065"/>
    </source>
</evidence>
<keyword evidence="11" id="KW-0560">Oxidoreductase</keyword>
<keyword evidence="14" id="KW-0325">Glycoprotein</keyword>
<evidence type="ECO:0000256" key="10">
    <source>
        <dbReference type="ARBA" id="ARBA00022989"/>
    </source>
</evidence>
<dbReference type="PROSITE" id="PS51384">
    <property type="entry name" value="FAD_FR"/>
    <property type="match status" value="1"/>
</dbReference>
<dbReference type="EC" id="1.16.1.9" evidence="3"/>
<evidence type="ECO:0000256" key="13">
    <source>
        <dbReference type="ARBA" id="ARBA00023136"/>
    </source>
</evidence>
<dbReference type="SFLD" id="SFLDG01168">
    <property type="entry name" value="Ferric_reductase_subgroup_(FRE"/>
    <property type="match status" value="1"/>
</dbReference>
<keyword evidence="6" id="KW-0285">Flavoprotein</keyword>
<evidence type="ECO:0000256" key="15">
    <source>
        <dbReference type="ARBA" id="ARBA00048483"/>
    </source>
</evidence>
<keyword evidence="9" id="KW-0249">Electron transport</keyword>
<protein>
    <recommendedName>
        <fullName evidence="3">ferric-chelate reductase (NADPH)</fullName>
        <ecNumber evidence="3">1.16.1.9</ecNumber>
    </recommendedName>
</protein>
<dbReference type="InterPro" id="IPR051410">
    <property type="entry name" value="Ferric/Cupric_Reductase"/>
</dbReference>
<dbReference type="Pfam" id="PF01794">
    <property type="entry name" value="Ferric_reduct"/>
    <property type="match status" value="1"/>
</dbReference>
<dbReference type="InterPro" id="IPR017938">
    <property type="entry name" value="Riboflavin_synthase-like_b-brl"/>
</dbReference>
<dbReference type="Gene3D" id="3.40.50.80">
    <property type="entry name" value="Nucleotide-binding domain of ferredoxin-NADP reductase (FNR) module"/>
    <property type="match status" value="1"/>
</dbReference>
<keyword evidence="4" id="KW-0813">Transport</keyword>
<dbReference type="InterPro" id="IPR013121">
    <property type="entry name" value="Fe_red_NAD-bd_6"/>
</dbReference>
<dbReference type="GO" id="GO:0006826">
    <property type="term" value="P:iron ion transport"/>
    <property type="evidence" value="ECO:0007669"/>
    <property type="project" value="TreeGrafter"/>
</dbReference>
<feature type="transmembrane region" description="Helical" evidence="16">
    <location>
        <begin position="169"/>
        <end position="192"/>
    </location>
</feature>
<evidence type="ECO:0000256" key="17">
    <source>
        <dbReference type="SAM" id="SignalP"/>
    </source>
</evidence>
<organism evidence="19 20">
    <name type="scientific">Candida tropicalis (strain ATCC MYA-3404 / T1)</name>
    <name type="common">Yeast</name>
    <dbReference type="NCBI Taxonomy" id="294747"/>
    <lineage>
        <taxon>Eukaryota</taxon>
        <taxon>Fungi</taxon>
        <taxon>Dikarya</taxon>
        <taxon>Ascomycota</taxon>
        <taxon>Saccharomycotina</taxon>
        <taxon>Pichiomycetes</taxon>
        <taxon>Debaryomycetaceae</taxon>
        <taxon>Candida/Lodderomyces clade</taxon>
        <taxon>Candida</taxon>
    </lineage>
</organism>
<feature type="transmembrane region" description="Helical" evidence="16">
    <location>
        <begin position="288"/>
        <end position="305"/>
    </location>
</feature>
<evidence type="ECO:0000256" key="3">
    <source>
        <dbReference type="ARBA" id="ARBA00012668"/>
    </source>
</evidence>
<evidence type="ECO:0000256" key="2">
    <source>
        <dbReference type="ARBA" id="ARBA00006278"/>
    </source>
</evidence>
<feature type="domain" description="FAD-binding FR-type" evidence="18">
    <location>
        <begin position="421"/>
        <end position="540"/>
    </location>
</feature>
<comment type="similarity">
    <text evidence="2">Belongs to the ferric reductase (FRE) family.</text>
</comment>
<dbReference type="PANTHER" id="PTHR32361:SF9">
    <property type="entry name" value="FERRIC REDUCTASE TRANSMEMBRANE COMPONENT 3-RELATED"/>
    <property type="match status" value="1"/>
</dbReference>
<evidence type="ECO:0000259" key="18">
    <source>
        <dbReference type="PROSITE" id="PS51384"/>
    </source>
</evidence>
<keyword evidence="7 16" id="KW-0812">Transmembrane</keyword>
<evidence type="ECO:0000256" key="1">
    <source>
        <dbReference type="ARBA" id="ARBA00004651"/>
    </source>
</evidence>
<keyword evidence="8" id="KW-0274">FAD</keyword>
<comment type="subcellular location">
    <subcellularLocation>
        <location evidence="1">Cell membrane</location>
        <topology evidence="1">Multi-pass membrane protein</topology>
    </subcellularLocation>
</comment>
<proteinExistence type="inferred from homology"/>
<gene>
    <name evidence="19" type="ORF">CTRG_00661</name>
</gene>
<dbReference type="KEGG" id="ctp:CTRG_00661"/>
<accession>C5M3M2</accession>
<feature type="chain" id="PRO_5002953254" description="ferric-chelate reductase (NADPH)" evidence="17">
    <location>
        <begin position="18"/>
        <end position="752"/>
    </location>
</feature>
<dbReference type="SUPFAM" id="SSF63380">
    <property type="entry name" value="Riboflavin synthase domain-like"/>
    <property type="match status" value="1"/>
</dbReference>
<dbReference type="Pfam" id="PF08030">
    <property type="entry name" value="NAD_binding_6"/>
    <property type="match status" value="1"/>
</dbReference>
<dbReference type="SUPFAM" id="SSF52343">
    <property type="entry name" value="Ferredoxin reductase-like, C-terminal NADP-linked domain"/>
    <property type="match status" value="1"/>
</dbReference>
<name>C5M3M2_CANTT</name>
<dbReference type="GO" id="GO:0052851">
    <property type="term" value="F:ferric-chelate reductase (NADPH) activity"/>
    <property type="evidence" value="ECO:0007669"/>
    <property type="project" value="UniProtKB-EC"/>
</dbReference>
<dbReference type="SFLD" id="SFLDS00052">
    <property type="entry name" value="Ferric_Reductase_Domain"/>
    <property type="match status" value="1"/>
</dbReference>
<evidence type="ECO:0000256" key="4">
    <source>
        <dbReference type="ARBA" id="ARBA00022448"/>
    </source>
</evidence>
<dbReference type="Pfam" id="PF08022">
    <property type="entry name" value="FAD_binding_8"/>
    <property type="match status" value="1"/>
</dbReference>
<dbReference type="RefSeq" id="XP_002545880.1">
    <property type="nucleotide sequence ID" value="XM_002545834.1"/>
</dbReference>
<keyword evidence="5" id="KW-1003">Cell membrane</keyword>
<feature type="transmembrane region" description="Helical" evidence="16">
    <location>
        <begin position="358"/>
        <end position="380"/>
    </location>
</feature>
<dbReference type="EMBL" id="GG692395">
    <property type="protein sequence ID" value="EER35922.1"/>
    <property type="molecule type" value="Genomic_DNA"/>
</dbReference>
<dbReference type="eggNOG" id="KOG0039">
    <property type="taxonomic scope" value="Eukaryota"/>
</dbReference>
<dbReference type="OrthoDB" id="4494341at2759"/>
<evidence type="ECO:0000256" key="14">
    <source>
        <dbReference type="ARBA" id="ARBA00023180"/>
    </source>
</evidence>
<keyword evidence="12" id="KW-0406">Ion transport</keyword>
<feature type="transmembrane region" description="Helical" evidence="16">
    <location>
        <begin position="247"/>
        <end position="268"/>
    </location>
</feature>
<evidence type="ECO:0000256" key="7">
    <source>
        <dbReference type="ARBA" id="ARBA00022692"/>
    </source>
</evidence>
<evidence type="ECO:0000256" key="6">
    <source>
        <dbReference type="ARBA" id="ARBA00022630"/>
    </source>
</evidence>
<keyword evidence="20" id="KW-1185">Reference proteome</keyword>
<evidence type="ECO:0000256" key="11">
    <source>
        <dbReference type="ARBA" id="ARBA00023002"/>
    </source>
</evidence>
<dbReference type="GO" id="GO:0005886">
    <property type="term" value="C:plasma membrane"/>
    <property type="evidence" value="ECO:0007669"/>
    <property type="project" value="UniProtKB-SubCell"/>
</dbReference>
<dbReference type="HOGENOM" id="CLU_010365_4_0_1"/>
<evidence type="ECO:0000256" key="5">
    <source>
        <dbReference type="ARBA" id="ARBA00022475"/>
    </source>
</evidence>
<dbReference type="CDD" id="cd06186">
    <property type="entry name" value="NOX_Duox_like_FAD_NADP"/>
    <property type="match status" value="1"/>
</dbReference>
<dbReference type="InterPro" id="IPR017927">
    <property type="entry name" value="FAD-bd_FR_type"/>
</dbReference>
<keyword evidence="10 16" id="KW-1133">Transmembrane helix</keyword>
<dbReference type="GeneID" id="8300156"/>
<dbReference type="VEuPathDB" id="FungiDB:CTRG_00661"/>
<evidence type="ECO:0000313" key="19">
    <source>
        <dbReference type="EMBL" id="EER35922.1"/>
    </source>
</evidence>
<dbReference type="STRING" id="294747.C5M3M2"/>